<dbReference type="Pfam" id="PF04294">
    <property type="entry name" value="VanW"/>
    <property type="match status" value="1"/>
</dbReference>
<evidence type="ECO:0008006" key="3">
    <source>
        <dbReference type="Google" id="ProtNLM"/>
    </source>
</evidence>
<sequence>MILREQGVEAGVGGGMCQFSNLLYWIALHLDMEIVERHRHSYDYFPDVNRTIPFACGATIAYNYIDFQFRNPHRRTYCFRIFVTDTELVGEVYADSPLDFTVSVIERDHRFFEAGGQRYRENRIYRMVKDLNGDLRKEELAAHNCCRVLY</sequence>
<protein>
    <recommendedName>
        <fullName evidence="3">Vancomycin resistance protein</fullName>
    </recommendedName>
</protein>
<dbReference type="OrthoDB" id="9797191at2"/>
<evidence type="ECO:0000313" key="2">
    <source>
        <dbReference type="Proteomes" id="UP000463470"/>
    </source>
</evidence>
<dbReference type="AlphaFoldDB" id="A0A845L3Y1"/>
<dbReference type="Proteomes" id="UP000463470">
    <property type="component" value="Unassembled WGS sequence"/>
</dbReference>
<comment type="caution">
    <text evidence="1">The sequence shown here is derived from an EMBL/GenBank/DDBJ whole genome shotgun (WGS) entry which is preliminary data.</text>
</comment>
<dbReference type="PANTHER" id="PTHR35788">
    <property type="entry name" value="EXPORTED PROTEIN-RELATED"/>
    <property type="match status" value="1"/>
</dbReference>
<reference evidence="1 2" key="1">
    <citation type="submission" date="2020-01" db="EMBL/GenBank/DDBJ databases">
        <title>Whole-genome sequence of Heliobacterium undosum DSM 13378.</title>
        <authorList>
            <person name="Kyndt J.A."/>
            <person name="Meyer T.E."/>
        </authorList>
    </citation>
    <scope>NUCLEOTIDE SEQUENCE [LARGE SCALE GENOMIC DNA]</scope>
    <source>
        <strain evidence="1 2">DSM 13378</strain>
    </source>
</reference>
<dbReference type="EMBL" id="WXEY01000008">
    <property type="protein sequence ID" value="MZP29859.1"/>
    <property type="molecule type" value="Genomic_DNA"/>
</dbReference>
<dbReference type="InterPro" id="IPR052913">
    <property type="entry name" value="Glycopeptide_resist_protein"/>
</dbReference>
<organism evidence="1 2">
    <name type="scientific">Heliomicrobium undosum</name>
    <dbReference type="NCBI Taxonomy" id="121734"/>
    <lineage>
        <taxon>Bacteria</taxon>
        <taxon>Bacillati</taxon>
        <taxon>Bacillota</taxon>
        <taxon>Clostridia</taxon>
        <taxon>Eubacteriales</taxon>
        <taxon>Heliobacteriaceae</taxon>
        <taxon>Heliomicrobium</taxon>
    </lineage>
</organism>
<name>A0A845L3Y1_9FIRM</name>
<gene>
    <name evidence="1" type="ORF">GTO91_09085</name>
</gene>
<accession>A0A845L3Y1</accession>
<dbReference type="PANTHER" id="PTHR35788:SF1">
    <property type="entry name" value="EXPORTED PROTEIN"/>
    <property type="match status" value="1"/>
</dbReference>
<evidence type="ECO:0000313" key="1">
    <source>
        <dbReference type="EMBL" id="MZP29859.1"/>
    </source>
</evidence>
<keyword evidence="2" id="KW-1185">Reference proteome</keyword>
<proteinExistence type="predicted"/>
<dbReference type="InterPro" id="IPR007391">
    <property type="entry name" value="Vancomycin_resist_VanW"/>
</dbReference>